<evidence type="ECO:0000313" key="13">
    <source>
        <dbReference type="Proteomes" id="UP000189666"/>
    </source>
</evidence>
<evidence type="ECO:0000259" key="10">
    <source>
        <dbReference type="Pfam" id="PF01113"/>
    </source>
</evidence>
<sequence length="232" mass="27096">MIKIFIFGITGKMGKTILNFLKLNNIFNLLGGINKKNCLNLFKNKYNLIFNKMNKNGILIDFSNFNLLKKILFISKIFKIPLIIGITGLNLILLYYIKYISTNIPILLSYNMSIGLNLINYFFSNLNNYLKIYNFNSFIIDIHHDKKIDSPSGTSLMIFSKIKNINKNIFSIRIKNIIGNHIIYLISNNEIIKIEHLVLNRNIFILGIFYSILWLLNKKKGCYSMYDIYFSC</sequence>
<feature type="transmembrane region" description="Helical" evidence="9">
    <location>
        <begin position="103"/>
        <end position="123"/>
    </location>
</feature>
<dbReference type="PANTHER" id="PTHR20836:SF7">
    <property type="entry name" value="4-HYDROXY-TETRAHYDRODIPICOLINATE REDUCTASE"/>
    <property type="match status" value="1"/>
</dbReference>
<proteinExistence type="inferred from homology"/>
<dbReference type="InterPro" id="IPR000846">
    <property type="entry name" value="DapB_N"/>
</dbReference>
<dbReference type="SUPFAM" id="SSF55347">
    <property type="entry name" value="Glyceraldehyde-3-phosphate dehydrogenase-like, C-terminal domain"/>
    <property type="match status" value="1"/>
</dbReference>
<dbReference type="PIRSF" id="PIRSF000161">
    <property type="entry name" value="DHPR"/>
    <property type="match status" value="1"/>
</dbReference>
<gene>
    <name evidence="12" type="ORF">BW244_0079</name>
</gene>
<feature type="domain" description="Dihydrodipicolinate reductase N-terminal" evidence="10">
    <location>
        <begin position="2"/>
        <end position="112"/>
    </location>
</feature>
<dbReference type="Gene3D" id="3.40.50.720">
    <property type="entry name" value="NAD(P)-binding Rossmann-like Domain"/>
    <property type="match status" value="1"/>
</dbReference>
<keyword evidence="4" id="KW-0521">NADP</keyword>
<dbReference type="Proteomes" id="UP000189666">
    <property type="component" value="Chromosome"/>
</dbReference>
<keyword evidence="6 12" id="KW-0560">Oxidoreductase</keyword>
<keyword evidence="3" id="KW-0028">Amino-acid biosynthesis</keyword>
<evidence type="ECO:0000256" key="6">
    <source>
        <dbReference type="ARBA" id="ARBA00023002"/>
    </source>
</evidence>
<dbReference type="GO" id="GO:0005829">
    <property type="term" value="C:cytosol"/>
    <property type="evidence" value="ECO:0007669"/>
    <property type="project" value="TreeGrafter"/>
</dbReference>
<keyword evidence="8" id="KW-0457">Lysine biosynthesis</keyword>
<dbReference type="GO" id="GO:0008839">
    <property type="term" value="F:4-hydroxy-tetrahydrodipicolinate reductase"/>
    <property type="evidence" value="ECO:0007669"/>
    <property type="project" value="UniProtKB-EC"/>
</dbReference>
<keyword evidence="9" id="KW-0472">Membrane</keyword>
<feature type="transmembrane region" description="Helical" evidence="9">
    <location>
        <begin position="77"/>
        <end position="97"/>
    </location>
</feature>
<dbReference type="SUPFAM" id="SSF51735">
    <property type="entry name" value="NAD(P)-binding Rossmann-fold domains"/>
    <property type="match status" value="1"/>
</dbReference>
<evidence type="ECO:0000256" key="7">
    <source>
        <dbReference type="ARBA" id="ARBA00023027"/>
    </source>
</evidence>
<evidence type="ECO:0000256" key="4">
    <source>
        <dbReference type="ARBA" id="ARBA00022857"/>
    </source>
</evidence>
<evidence type="ECO:0000256" key="1">
    <source>
        <dbReference type="ARBA" id="ARBA00006642"/>
    </source>
</evidence>
<dbReference type="Gene3D" id="3.30.360.10">
    <property type="entry name" value="Dihydrodipicolinate Reductase, domain 2"/>
    <property type="match status" value="1"/>
</dbReference>
<reference evidence="12 13" key="1">
    <citation type="submission" date="2017-02" db="EMBL/GenBank/DDBJ databases">
        <title>Complete Genome of Candidatus Carsonella ruddii strain BC, a Nutritional Endosymbiont of Bactericera cockerelli.</title>
        <authorList>
            <person name="Riley A.B."/>
            <person name="Kim D.H."/>
            <person name="Hansen A.K."/>
        </authorList>
    </citation>
    <scope>NUCLEOTIDE SEQUENCE [LARGE SCALE GENOMIC DNA]</scope>
    <source>
        <strain evidence="12 13">BC</strain>
    </source>
</reference>
<keyword evidence="2" id="KW-0963">Cytoplasm</keyword>
<dbReference type="EMBL" id="CP019943">
    <property type="protein sequence ID" value="AQU89497.1"/>
    <property type="molecule type" value="Genomic_DNA"/>
</dbReference>
<accession>A0A1U9RRH8</accession>
<feature type="domain" description="Dihydrodipicolinate reductase C-terminal" evidence="11">
    <location>
        <begin position="115"/>
        <end position="228"/>
    </location>
</feature>
<evidence type="ECO:0000313" key="12">
    <source>
        <dbReference type="EMBL" id="AQU89497.1"/>
    </source>
</evidence>
<dbReference type="InterPro" id="IPR022663">
    <property type="entry name" value="DapB_C"/>
</dbReference>
<keyword evidence="7" id="KW-0520">NAD</keyword>
<comment type="similarity">
    <text evidence="1">Belongs to the DapB family.</text>
</comment>
<keyword evidence="5" id="KW-0220">Diaminopimelate biosynthesis</keyword>
<organism evidence="12 13">
    <name type="scientific">Carsonella ruddii</name>
    <dbReference type="NCBI Taxonomy" id="114186"/>
    <lineage>
        <taxon>Bacteria</taxon>
        <taxon>Pseudomonadati</taxon>
        <taxon>Pseudomonadota</taxon>
        <taxon>Gammaproteobacteria</taxon>
        <taxon>Oceanospirillales</taxon>
        <taxon>Halomonadaceae</taxon>
        <taxon>Zymobacter group</taxon>
        <taxon>Candidatus Carsonella</taxon>
    </lineage>
</organism>
<keyword evidence="9" id="KW-1133">Transmembrane helix</keyword>
<keyword evidence="9" id="KW-0812">Transmembrane</keyword>
<name>A0A1U9RRH8_CARRU</name>
<dbReference type="PANTHER" id="PTHR20836">
    <property type="entry name" value="DIHYDRODIPICOLINATE REDUCTASE"/>
    <property type="match status" value="1"/>
</dbReference>
<dbReference type="InterPro" id="IPR023940">
    <property type="entry name" value="DHDPR_bac"/>
</dbReference>
<dbReference type="GO" id="GO:0009089">
    <property type="term" value="P:lysine biosynthetic process via diaminopimelate"/>
    <property type="evidence" value="ECO:0007669"/>
    <property type="project" value="InterPro"/>
</dbReference>
<dbReference type="EC" id="1.17.1.8" evidence="12"/>
<evidence type="ECO:0000256" key="9">
    <source>
        <dbReference type="SAM" id="Phobius"/>
    </source>
</evidence>
<dbReference type="Pfam" id="PF01113">
    <property type="entry name" value="DapB_N"/>
    <property type="match status" value="1"/>
</dbReference>
<dbReference type="InterPro" id="IPR036291">
    <property type="entry name" value="NAD(P)-bd_dom_sf"/>
</dbReference>
<dbReference type="AlphaFoldDB" id="A0A1U9RRH8"/>
<evidence type="ECO:0000256" key="8">
    <source>
        <dbReference type="ARBA" id="ARBA00023154"/>
    </source>
</evidence>
<dbReference type="GO" id="GO:0019877">
    <property type="term" value="P:diaminopimelate biosynthetic process"/>
    <property type="evidence" value="ECO:0007669"/>
    <property type="project" value="UniProtKB-KW"/>
</dbReference>
<protein>
    <submittedName>
        <fullName evidence="12">4-hydroxy-tetrahydrodipicolinate reductase</fullName>
        <ecNumber evidence="12">1.17.1.8</ecNumber>
    </submittedName>
</protein>
<dbReference type="Pfam" id="PF05173">
    <property type="entry name" value="DapB_C"/>
    <property type="match status" value="1"/>
</dbReference>
<evidence type="ECO:0000256" key="5">
    <source>
        <dbReference type="ARBA" id="ARBA00022915"/>
    </source>
</evidence>
<evidence type="ECO:0000259" key="11">
    <source>
        <dbReference type="Pfam" id="PF05173"/>
    </source>
</evidence>
<dbReference type="RefSeq" id="WP_211118608.1">
    <property type="nucleotide sequence ID" value="NZ_CP019943.1"/>
</dbReference>
<feature type="transmembrane region" description="Helical" evidence="9">
    <location>
        <begin position="198"/>
        <end position="216"/>
    </location>
</feature>
<evidence type="ECO:0000256" key="3">
    <source>
        <dbReference type="ARBA" id="ARBA00022605"/>
    </source>
</evidence>
<evidence type="ECO:0000256" key="2">
    <source>
        <dbReference type="ARBA" id="ARBA00022490"/>
    </source>
</evidence>